<feature type="transmembrane region" description="Helical" evidence="8">
    <location>
        <begin position="363"/>
        <end position="390"/>
    </location>
</feature>
<dbReference type="SUPFAM" id="SSF161098">
    <property type="entry name" value="MetI-like"/>
    <property type="match status" value="2"/>
</dbReference>
<evidence type="ECO:0000256" key="6">
    <source>
        <dbReference type="ARBA" id="ARBA00022989"/>
    </source>
</evidence>
<comment type="similarity">
    <text evidence="8">Belongs to the binding-protein-dependent transport system permease family.</text>
</comment>
<feature type="domain" description="ABC transmembrane type-1" evidence="9">
    <location>
        <begin position="56"/>
        <end position="257"/>
    </location>
</feature>
<gene>
    <name evidence="10" type="ORF">GCM10007877_10330</name>
</gene>
<keyword evidence="7 8" id="KW-0472">Membrane</keyword>
<organism evidence="10 11">
    <name type="scientific">Marinibactrum halimedae</name>
    <dbReference type="NCBI Taxonomy" id="1444977"/>
    <lineage>
        <taxon>Bacteria</taxon>
        <taxon>Pseudomonadati</taxon>
        <taxon>Pseudomonadota</taxon>
        <taxon>Gammaproteobacteria</taxon>
        <taxon>Cellvibrionales</taxon>
        <taxon>Cellvibrionaceae</taxon>
        <taxon>Marinibactrum</taxon>
    </lineage>
</organism>
<evidence type="ECO:0000256" key="1">
    <source>
        <dbReference type="ARBA" id="ARBA00004429"/>
    </source>
</evidence>
<feature type="transmembrane region" description="Helical" evidence="8">
    <location>
        <begin position="231"/>
        <end position="257"/>
    </location>
</feature>
<dbReference type="GO" id="GO:0005886">
    <property type="term" value="C:plasma membrane"/>
    <property type="evidence" value="ECO:0007669"/>
    <property type="project" value="UniProtKB-SubCell"/>
</dbReference>
<feature type="transmembrane region" description="Helical" evidence="8">
    <location>
        <begin position="138"/>
        <end position="160"/>
    </location>
</feature>
<feature type="transmembrane region" description="Helical" evidence="8">
    <location>
        <begin position="331"/>
        <end position="351"/>
    </location>
</feature>
<dbReference type="PANTHER" id="PTHR43357:SF3">
    <property type="entry name" value="FE(3+)-TRANSPORT SYSTEM PERMEASE PROTEIN FBPB 2"/>
    <property type="match status" value="1"/>
</dbReference>
<dbReference type="PANTHER" id="PTHR43357">
    <property type="entry name" value="INNER MEMBRANE ABC TRANSPORTER PERMEASE PROTEIN YDCV"/>
    <property type="match status" value="1"/>
</dbReference>
<reference evidence="10 11" key="1">
    <citation type="journal article" date="2014" name="Int. J. Syst. Evol. Microbiol.">
        <title>Complete genome sequence of Corynebacterium casei LMG S-19264T (=DSM 44701T), isolated from a smear-ripened cheese.</title>
        <authorList>
            <consortium name="US DOE Joint Genome Institute (JGI-PGF)"/>
            <person name="Walter F."/>
            <person name="Albersmeier A."/>
            <person name="Kalinowski J."/>
            <person name="Ruckert C."/>
        </authorList>
    </citation>
    <scope>NUCLEOTIDE SEQUENCE [LARGE SCALE GENOMIC DNA]</scope>
    <source>
        <strain evidence="10 11">NBRC 110095</strain>
    </source>
</reference>
<evidence type="ECO:0000256" key="5">
    <source>
        <dbReference type="ARBA" id="ARBA00022692"/>
    </source>
</evidence>
<proteinExistence type="inferred from homology"/>
<keyword evidence="3" id="KW-1003">Cell membrane</keyword>
<evidence type="ECO:0000256" key="8">
    <source>
        <dbReference type="RuleBase" id="RU363032"/>
    </source>
</evidence>
<evidence type="ECO:0000313" key="11">
    <source>
        <dbReference type="Proteomes" id="UP001156870"/>
    </source>
</evidence>
<dbReference type="Gene3D" id="1.10.3720.10">
    <property type="entry name" value="MetI-like"/>
    <property type="match status" value="2"/>
</dbReference>
<feature type="domain" description="ABC transmembrane type-1" evidence="9">
    <location>
        <begin position="327"/>
        <end position="534"/>
    </location>
</feature>
<dbReference type="Proteomes" id="UP001156870">
    <property type="component" value="Unassembled WGS sequence"/>
</dbReference>
<feature type="transmembrane region" description="Helical" evidence="8">
    <location>
        <begin position="410"/>
        <end position="433"/>
    </location>
</feature>
<keyword evidence="4" id="KW-0997">Cell inner membrane</keyword>
<sequence length="540" mass="59468">MPPELLKPHRVRWWGLPLIVVAALVMLPLVVILFSWLTPAPEVWEHLLETEFRRLMINTLSLLLGVGICVAVLGVGLAWLVATCEFPGRRWLDWSLVLPLAIPPYVLAFIFLGVFGYAGPVQTLWRSIVGTGGTFPDIRSTCGVIVVMVLVLYPYVYMLARNAFLSQGRELMDAARLLGASPWRAFWHVALPMARPAIAAGTALALMETLADFGAVSVFNFDTFTTAIYKSWFGFFNLSAAAQLASLLLLVVFLGLWGESKARGRARTYQTPPRIIERFELTGTAKWAATTVCCTVLFVAFVIPIGQLIMWTAGRLQDVDHRYWSLVARTLALGASAATLASLLALLVAFGRRQLKEAPWQRAAVRVASLGYALPGSVLAVGIMLAFAFIDQQLINPLQALLGLPPKQWLLGSLAALILAYIVRFFSVAYGPVQSSLEKIRPSFQEAAHTLGANQWQVLCRVYLPLLRPGLLSAGLLVLVDTMKEMPATLLMRPFGWDTLAVRVYEMTAEGEWERAALPALTLVLISLIPVLSIMRGSRR</sequence>
<dbReference type="PROSITE" id="PS50928">
    <property type="entry name" value="ABC_TM1"/>
    <property type="match status" value="2"/>
</dbReference>
<dbReference type="InterPro" id="IPR035906">
    <property type="entry name" value="MetI-like_sf"/>
</dbReference>
<feature type="transmembrane region" description="Helical" evidence="8">
    <location>
        <begin position="462"/>
        <end position="480"/>
    </location>
</feature>
<dbReference type="AlphaFoldDB" id="A0AA37T1Y3"/>
<comment type="subcellular location">
    <subcellularLocation>
        <location evidence="1">Cell inner membrane</location>
        <topology evidence="1">Multi-pass membrane protein</topology>
    </subcellularLocation>
    <subcellularLocation>
        <location evidence="8">Cell membrane</location>
        <topology evidence="8">Multi-pass membrane protein</topology>
    </subcellularLocation>
</comment>
<evidence type="ECO:0000313" key="10">
    <source>
        <dbReference type="EMBL" id="GLS25319.1"/>
    </source>
</evidence>
<protein>
    <submittedName>
        <fullName evidence="10">Iron ABC transporter permease</fullName>
    </submittedName>
</protein>
<keyword evidence="2 8" id="KW-0813">Transport</keyword>
<evidence type="ECO:0000259" key="9">
    <source>
        <dbReference type="PROSITE" id="PS50928"/>
    </source>
</evidence>
<dbReference type="FunFam" id="1.10.3720.10:FF:000088">
    <property type="entry name" value="Iron(III) ABC transporter, permease protein"/>
    <property type="match status" value="1"/>
</dbReference>
<evidence type="ECO:0000256" key="3">
    <source>
        <dbReference type="ARBA" id="ARBA00022475"/>
    </source>
</evidence>
<comment type="caution">
    <text evidence="10">The sequence shown here is derived from an EMBL/GenBank/DDBJ whole genome shotgun (WGS) entry which is preliminary data.</text>
</comment>
<name>A0AA37T1Y3_9GAMM</name>
<dbReference type="CDD" id="cd06261">
    <property type="entry name" value="TM_PBP2"/>
    <property type="match status" value="2"/>
</dbReference>
<feature type="transmembrane region" description="Helical" evidence="8">
    <location>
        <begin position="287"/>
        <end position="311"/>
    </location>
</feature>
<keyword evidence="6 8" id="KW-1133">Transmembrane helix</keyword>
<accession>A0AA37T1Y3</accession>
<keyword evidence="5 8" id="KW-0812">Transmembrane</keyword>
<evidence type="ECO:0000256" key="2">
    <source>
        <dbReference type="ARBA" id="ARBA00022448"/>
    </source>
</evidence>
<dbReference type="InterPro" id="IPR000515">
    <property type="entry name" value="MetI-like"/>
</dbReference>
<dbReference type="Pfam" id="PF00528">
    <property type="entry name" value="BPD_transp_1"/>
    <property type="match status" value="2"/>
</dbReference>
<evidence type="ECO:0000256" key="7">
    <source>
        <dbReference type="ARBA" id="ARBA00023136"/>
    </source>
</evidence>
<feature type="transmembrane region" description="Helical" evidence="8">
    <location>
        <begin position="94"/>
        <end position="118"/>
    </location>
</feature>
<keyword evidence="11" id="KW-1185">Reference proteome</keyword>
<evidence type="ECO:0000256" key="4">
    <source>
        <dbReference type="ARBA" id="ARBA00022519"/>
    </source>
</evidence>
<dbReference type="GO" id="GO:0055085">
    <property type="term" value="P:transmembrane transport"/>
    <property type="evidence" value="ECO:0007669"/>
    <property type="project" value="InterPro"/>
</dbReference>
<feature type="transmembrane region" description="Helical" evidence="8">
    <location>
        <begin position="12"/>
        <end position="37"/>
    </location>
</feature>
<dbReference type="EMBL" id="BSPD01000029">
    <property type="protein sequence ID" value="GLS25319.1"/>
    <property type="molecule type" value="Genomic_DNA"/>
</dbReference>
<feature type="transmembrane region" description="Helical" evidence="8">
    <location>
        <begin position="516"/>
        <end position="535"/>
    </location>
</feature>
<feature type="transmembrane region" description="Helical" evidence="8">
    <location>
        <begin position="57"/>
        <end position="82"/>
    </location>
</feature>